<keyword evidence="8 10" id="KW-0675">Receptor</keyword>
<organism evidence="11 12">
    <name type="scientific">Loxostege sticticalis</name>
    <name type="common">Beet webworm moth</name>
    <dbReference type="NCBI Taxonomy" id="481309"/>
    <lineage>
        <taxon>Eukaryota</taxon>
        <taxon>Metazoa</taxon>
        <taxon>Ecdysozoa</taxon>
        <taxon>Arthropoda</taxon>
        <taxon>Hexapoda</taxon>
        <taxon>Insecta</taxon>
        <taxon>Pterygota</taxon>
        <taxon>Neoptera</taxon>
        <taxon>Endopterygota</taxon>
        <taxon>Lepidoptera</taxon>
        <taxon>Glossata</taxon>
        <taxon>Ditrysia</taxon>
        <taxon>Pyraloidea</taxon>
        <taxon>Crambidae</taxon>
        <taxon>Pyraustinae</taxon>
        <taxon>Loxostege</taxon>
    </lineage>
</organism>
<accession>A0ABR3HR73</accession>
<gene>
    <name evidence="11" type="ORF">ABMA27_004012</name>
</gene>
<comment type="caution">
    <text evidence="11">The sequence shown here is derived from an EMBL/GenBank/DDBJ whole genome shotgun (WGS) entry which is preliminary data.</text>
</comment>
<dbReference type="Pfam" id="PF02949">
    <property type="entry name" value="7tm_6"/>
    <property type="match status" value="1"/>
</dbReference>
<evidence type="ECO:0000256" key="6">
    <source>
        <dbReference type="ARBA" id="ARBA00022989"/>
    </source>
</evidence>
<keyword evidence="9 10" id="KW-0807">Transducer</keyword>
<keyword evidence="4 10" id="KW-0812">Transmembrane</keyword>
<evidence type="ECO:0000313" key="12">
    <source>
        <dbReference type="Proteomes" id="UP001549920"/>
    </source>
</evidence>
<keyword evidence="3 10" id="KW-0716">Sensory transduction</keyword>
<dbReference type="PANTHER" id="PTHR21137">
    <property type="entry name" value="ODORANT RECEPTOR"/>
    <property type="match status" value="1"/>
</dbReference>
<evidence type="ECO:0000256" key="3">
    <source>
        <dbReference type="ARBA" id="ARBA00022606"/>
    </source>
</evidence>
<keyword evidence="6 10" id="KW-1133">Transmembrane helix</keyword>
<protein>
    <recommendedName>
        <fullName evidence="10">Odorant receptor</fullName>
    </recommendedName>
</protein>
<keyword evidence="5 10" id="KW-0552">Olfaction</keyword>
<evidence type="ECO:0000256" key="7">
    <source>
        <dbReference type="ARBA" id="ARBA00023136"/>
    </source>
</evidence>
<evidence type="ECO:0000256" key="9">
    <source>
        <dbReference type="ARBA" id="ARBA00023224"/>
    </source>
</evidence>
<comment type="subcellular location">
    <subcellularLocation>
        <location evidence="1 10">Cell membrane</location>
        <topology evidence="1 10">Multi-pass membrane protein</topology>
    </subcellularLocation>
</comment>
<evidence type="ECO:0000256" key="1">
    <source>
        <dbReference type="ARBA" id="ARBA00004651"/>
    </source>
</evidence>
<evidence type="ECO:0000256" key="4">
    <source>
        <dbReference type="ARBA" id="ARBA00022692"/>
    </source>
</evidence>
<dbReference type="InterPro" id="IPR004117">
    <property type="entry name" value="7tm6_olfct_rcpt"/>
</dbReference>
<evidence type="ECO:0000256" key="2">
    <source>
        <dbReference type="ARBA" id="ARBA00022475"/>
    </source>
</evidence>
<dbReference type="Proteomes" id="UP001549920">
    <property type="component" value="Unassembled WGS sequence"/>
</dbReference>
<feature type="transmembrane region" description="Helical" evidence="10">
    <location>
        <begin position="302"/>
        <end position="322"/>
    </location>
</feature>
<evidence type="ECO:0000256" key="10">
    <source>
        <dbReference type="RuleBase" id="RU351113"/>
    </source>
</evidence>
<feature type="transmembrane region" description="Helical" evidence="10">
    <location>
        <begin position="43"/>
        <end position="66"/>
    </location>
</feature>
<keyword evidence="2" id="KW-1003">Cell membrane</keyword>
<keyword evidence="12" id="KW-1185">Reference proteome</keyword>
<keyword evidence="7 10" id="KW-0472">Membrane</keyword>
<comment type="caution">
    <text evidence="10">Lacks conserved residue(s) required for the propagation of feature annotation.</text>
</comment>
<reference evidence="11 12" key="1">
    <citation type="submission" date="2024-06" db="EMBL/GenBank/DDBJ databases">
        <title>A chromosome-level genome assembly of beet webworm, Loxostege sticticalis.</title>
        <authorList>
            <person name="Zhang Y."/>
        </authorList>
    </citation>
    <scope>NUCLEOTIDE SEQUENCE [LARGE SCALE GENOMIC DNA]</scope>
    <source>
        <strain evidence="11">AQ026</strain>
        <tissue evidence="11">Whole body</tissue>
    </source>
</reference>
<feature type="transmembrane region" description="Helical" evidence="10">
    <location>
        <begin position="78"/>
        <end position="96"/>
    </location>
</feature>
<feature type="transmembrane region" description="Helical" evidence="10">
    <location>
        <begin position="275"/>
        <end position="296"/>
    </location>
</feature>
<evidence type="ECO:0000313" key="11">
    <source>
        <dbReference type="EMBL" id="KAL0879047.1"/>
    </source>
</evidence>
<dbReference type="EMBL" id="JBEUOH010000015">
    <property type="protein sequence ID" value="KAL0879047.1"/>
    <property type="molecule type" value="Genomic_DNA"/>
</dbReference>
<dbReference type="PANTHER" id="PTHR21137:SF35">
    <property type="entry name" value="ODORANT RECEPTOR 19A-RELATED"/>
    <property type="match status" value="1"/>
</dbReference>
<name>A0ABR3HR73_LOXSC</name>
<sequence length="403" mass="46720">MEYMKDYPSEFAKPLEICFQLLERCNIDIFDDDITPLKKYLQYLVMILCVTVHYVSLAMFTVNVIMESREVIDFSATVPFIMVASQGIFKVVIILLNKKEIRGIIVQLGSIWRVAGLTREQIEKKNADLKRLKFCQQVYYHSAITSSWIYSLLPLTEVVVRTFVLRQDAELTLPYPCKYPFDPSQSWFIYCLVYPFEMYCMFRFIYAYLGAEFVMEALCSHLVTEFRLLREDLMLIKPVPNKRSSEGIDEIGEFVKKHQKLTLLSKQLDDIYNKVNFIVLLFATVIIGFFAFAVKVSHGYKMLVNSLAVYGMLLPVFIMCYYSQLLAVESAGIAVSAYNSPWYKGGTHHQKSIYFIIKRAQLPCYLTSLKYSPITLKTFSKVLSTTWSYFSLVTRVYEHGNEG</sequence>
<proteinExistence type="inferred from homology"/>
<evidence type="ECO:0000256" key="5">
    <source>
        <dbReference type="ARBA" id="ARBA00022725"/>
    </source>
</evidence>
<comment type="similarity">
    <text evidence="10">Belongs to the insect chemoreceptor superfamily. Heteromeric odorant receptor channel (TC 1.A.69) family.</text>
</comment>
<evidence type="ECO:0000256" key="8">
    <source>
        <dbReference type="ARBA" id="ARBA00023170"/>
    </source>
</evidence>